<dbReference type="RefSeq" id="WP_090209374.1">
    <property type="nucleotide sequence ID" value="NZ_FOFO01000035.1"/>
</dbReference>
<reference evidence="1 2" key="1">
    <citation type="submission" date="2016-10" db="EMBL/GenBank/DDBJ databases">
        <authorList>
            <person name="de Groot N.N."/>
        </authorList>
    </citation>
    <scope>NUCLEOTIDE SEQUENCE [LARGE SCALE GENOMIC DNA]</scope>
    <source>
        <strain evidence="1 2">B7-7</strain>
    </source>
</reference>
<dbReference type="STRING" id="867345.SAMN05421693_13519"/>
<dbReference type="AlphaFoldDB" id="A0A1H9GE13"/>
<keyword evidence="2" id="KW-1185">Reference proteome</keyword>
<name>A0A1H9GE13_9GAMM</name>
<sequence>MKNEQLIADLRKTLLQAKVLNDVLDAFFDLVEQQDLVERSSPTKDKKLKQIVSFIVRTMLQDEKAQPKILITHLKGTDFYHGMVQASGKFGQFLYFKDIDHGLVGLGSMAGPMVHAARFSVAEIDKPTSGIIPPLGPERYSKH</sequence>
<evidence type="ECO:0000313" key="1">
    <source>
        <dbReference type="EMBL" id="SEQ48018.1"/>
    </source>
</evidence>
<dbReference type="Proteomes" id="UP000199496">
    <property type="component" value="Unassembled WGS sequence"/>
</dbReference>
<gene>
    <name evidence="1" type="ORF">SAMN05421693_13519</name>
</gene>
<dbReference type="EMBL" id="FOFO01000035">
    <property type="protein sequence ID" value="SEQ48018.1"/>
    <property type="molecule type" value="Genomic_DNA"/>
</dbReference>
<proteinExistence type="predicted"/>
<organism evidence="1 2">
    <name type="scientific">Ectothiorhodospira magna</name>
    <dbReference type="NCBI Taxonomy" id="867345"/>
    <lineage>
        <taxon>Bacteria</taxon>
        <taxon>Pseudomonadati</taxon>
        <taxon>Pseudomonadota</taxon>
        <taxon>Gammaproteobacteria</taxon>
        <taxon>Chromatiales</taxon>
        <taxon>Ectothiorhodospiraceae</taxon>
        <taxon>Ectothiorhodospira</taxon>
    </lineage>
</organism>
<accession>A0A1H9GE13</accession>
<protein>
    <submittedName>
        <fullName evidence="1">Uncharacterized protein</fullName>
    </submittedName>
</protein>
<evidence type="ECO:0000313" key="2">
    <source>
        <dbReference type="Proteomes" id="UP000199496"/>
    </source>
</evidence>